<evidence type="ECO:0000256" key="1">
    <source>
        <dbReference type="ARBA" id="ARBA00022729"/>
    </source>
</evidence>
<sequence>MGAFPAQLLLLALTGLCLAREELESVIRVQGSSLSTICFYNKHKYSQREKFWCKVMPNGECHSLFPNFPTSEMNYLAIAPKKRISVIDSGNGWISLSMIELRVEDSGTYFCGVSDQPRTLPLKKIKVAVYYEAPVTSTVKEGDSILLNCSCPATENRGRNFTWCKVVTATSCHPVVSVEFPQVINIQGRTMIQIDWRSRVVRVTLTKLQLRDSGKYHCESHLQGSTTLLKMITLNVLGELLREKDTVHFHCRTLCSVLAVVSLLALSALIATISLTNSLFSFLLFVDFQKDVNNPRHAMPDGGLKNGIIDDMLRFQPKPKPDNVTYANVEPSPKPDISKPSGVNIVVWGLFTLGPMGAAVS</sequence>
<keyword evidence="8" id="KW-1185">Reference proteome</keyword>
<keyword evidence="1 5" id="KW-0732">Signal</keyword>
<dbReference type="PROSITE" id="PS50835">
    <property type="entry name" value="IG_LIKE"/>
    <property type="match status" value="1"/>
</dbReference>
<organism evidence="7 8">
    <name type="scientific">Pelusios castaneus</name>
    <name type="common">West African mud turtle</name>
    <dbReference type="NCBI Taxonomy" id="367368"/>
    <lineage>
        <taxon>Eukaryota</taxon>
        <taxon>Metazoa</taxon>
        <taxon>Chordata</taxon>
        <taxon>Craniata</taxon>
        <taxon>Vertebrata</taxon>
        <taxon>Euteleostomi</taxon>
        <taxon>Archelosauria</taxon>
        <taxon>Testudinata</taxon>
        <taxon>Testudines</taxon>
        <taxon>Pleurodira</taxon>
        <taxon>Pelomedusidae</taxon>
        <taxon>Pelusios</taxon>
    </lineage>
</organism>
<evidence type="ECO:0000256" key="5">
    <source>
        <dbReference type="SAM" id="SignalP"/>
    </source>
</evidence>
<dbReference type="InterPro" id="IPR036179">
    <property type="entry name" value="Ig-like_dom_sf"/>
</dbReference>
<feature type="transmembrane region" description="Helical" evidence="4">
    <location>
        <begin position="257"/>
        <end position="286"/>
    </location>
</feature>
<feature type="domain" description="Ig-like" evidence="6">
    <location>
        <begin position="117"/>
        <end position="235"/>
    </location>
</feature>
<dbReference type="Gene3D" id="2.60.40.10">
    <property type="entry name" value="Immunoglobulins"/>
    <property type="match status" value="2"/>
</dbReference>
<dbReference type="SMART" id="SM00409">
    <property type="entry name" value="IG"/>
    <property type="match status" value="2"/>
</dbReference>
<reference evidence="7" key="2">
    <citation type="submission" date="2025-09" db="UniProtKB">
        <authorList>
            <consortium name="Ensembl"/>
        </authorList>
    </citation>
    <scope>IDENTIFICATION</scope>
</reference>
<evidence type="ECO:0000313" key="7">
    <source>
        <dbReference type="Ensembl" id="ENSPCEP00000013450.1"/>
    </source>
</evidence>
<keyword evidence="3" id="KW-0393">Immunoglobulin domain</keyword>
<dbReference type="Proteomes" id="UP000694393">
    <property type="component" value="Unplaced"/>
</dbReference>
<dbReference type="InterPro" id="IPR003599">
    <property type="entry name" value="Ig_sub"/>
</dbReference>
<dbReference type="InterPro" id="IPR007110">
    <property type="entry name" value="Ig-like_dom"/>
</dbReference>
<reference evidence="7" key="1">
    <citation type="submission" date="2025-08" db="UniProtKB">
        <authorList>
            <consortium name="Ensembl"/>
        </authorList>
    </citation>
    <scope>IDENTIFICATION</scope>
</reference>
<dbReference type="Ensembl" id="ENSPCET00000013944.1">
    <property type="protein sequence ID" value="ENSPCEP00000013450.1"/>
    <property type="gene ID" value="ENSPCEG00000010626.1"/>
</dbReference>
<evidence type="ECO:0000256" key="2">
    <source>
        <dbReference type="ARBA" id="ARBA00023157"/>
    </source>
</evidence>
<accession>A0A8C8S3F8</accession>
<dbReference type="PANTHER" id="PTHR16423">
    <property type="entry name" value="TREM-LIKE TRANSCRIPT PROTEIN"/>
    <property type="match status" value="1"/>
</dbReference>
<evidence type="ECO:0000256" key="3">
    <source>
        <dbReference type="ARBA" id="ARBA00023319"/>
    </source>
</evidence>
<keyword evidence="4" id="KW-1133">Transmembrane helix</keyword>
<protein>
    <recommendedName>
        <fullName evidence="6">Ig-like domain-containing protein</fullName>
    </recommendedName>
</protein>
<dbReference type="PANTHER" id="PTHR16423:SF6">
    <property type="entry name" value="TRIGGERING RECEPTOR EXPRESSED ON MYELOID CELLS 2-RELATED"/>
    <property type="match status" value="1"/>
</dbReference>
<keyword evidence="2" id="KW-1015">Disulfide bond</keyword>
<dbReference type="SUPFAM" id="SSF48726">
    <property type="entry name" value="Immunoglobulin"/>
    <property type="match status" value="2"/>
</dbReference>
<evidence type="ECO:0000313" key="8">
    <source>
        <dbReference type="Proteomes" id="UP000694393"/>
    </source>
</evidence>
<feature type="signal peptide" evidence="5">
    <location>
        <begin position="1"/>
        <end position="19"/>
    </location>
</feature>
<dbReference type="InterPro" id="IPR013783">
    <property type="entry name" value="Ig-like_fold"/>
</dbReference>
<evidence type="ECO:0000256" key="4">
    <source>
        <dbReference type="SAM" id="Phobius"/>
    </source>
</evidence>
<dbReference type="Pfam" id="PF07686">
    <property type="entry name" value="V-set"/>
    <property type="match status" value="2"/>
</dbReference>
<proteinExistence type="predicted"/>
<keyword evidence="4" id="KW-0472">Membrane</keyword>
<keyword evidence="4" id="KW-0812">Transmembrane</keyword>
<dbReference type="InterPro" id="IPR013106">
    <property type="entry name" value="Ig_V-set"/>
</dbReference>
<evidence type="ECO:0000259" key="6">
    <source>
        <dbReference type="PROSITE" id="PS50835"/>
    </source>
</evidence>
<dbReference type="AlphaFoldDB" id="A0A8C8S3F8"/>
<feature type="chain" id="PRO_5034297301" description="Ig-like domain-containing protein" evidence="5">
    <location>
        <begin position="20"/>
        <end position="361"/>
    </location>
</feature>
<dbReference type="InterPro" id="IPR052314">
    <property type="entry name" value="Immune_rcpt_domain"/>
</dbReference>
<dbReference type="GO" id="GO:0009986">
    <property type="term" value="C:cell surface"/>
    <property type="evidence" value="ECO:0007669"/>
    <property type="project" value="TreeGrafter"/>
</dbReference>
<name>A0A8C8S3F8_9SAUR</name>
<dbReference type="GO" id="GO:0038023">
    <property type="term" value="F:signaling receptor activity"/>
    <property type="evidence" value="ECO:0007669"/>
    <property type="project" value="TreeGrafter"/>
</dbReference>